<feature type="domain" description="Galectin" evidence="6">
    <location>
        <begin position="447"/>
        <end position="574"/>
    </location>
</feature>
<dbReference type="InterPro" id="IPR013320">
    <property type="entry name" value="ConA-like_dom_sf"/>
</dbReference>
<dbReference type="AlphaFoldDB" id="A0A8S1HI00"/>
<protein>
    <recommendedName>
        <fullName evidence="4">32 kDa GBP</fullName>
    </recommendedName>
</protein>
<dbReference type="Proteomes" id="UP000835052">
    <property type="component" value="Unassembled WGS sequence"/>
</dbReference>
<comment type="caution">
    <text evidence="7">The sequence shown here is derived from an EMBL/GenBank/DDBJ whole genome shotgun (WGS) entry which is preliminary data.</text>
</comment>
<keyword evidence="2" id="KW-0677">Repeat</keyword>
<evidence type="ECO:0000256" key="2">
    <source>
        <dbReference type="ARBA" id="ARBA00022737"/>
    </source>
</evidence>
<evidence type="ECO:0000313" key="7">
    <source>
        <dbReference type="EMBL" id="CAD6195579.1"/>
    </source>
</evidence>
<feature type="region of interest" description="Disordered" evidence="5">
    <location>
        <begin position="43"/>
        <end position="75"/>
    </location>
</feature>
<dbReference type="GO" id="GO:0030246">
    <property type="term" value="F:carbohydrate binding"/>
    <property type="evidence" value="ECO:0007669"/>
    <property type="project" value="UniProtKB-KW"/>
</dbReference>
<evidence type="ECO:0000313" key="8">
    <source>
        <dbReference type="Proteomes" id="UP000835052"/>
    </source>
</evidence>
<dbReference type="SMART" id="SM00908">
    <property type="entry name" value="Gal-bind_lectin"/>
    <property type="match status" value="2"/>
</dbReference>
<dbReference type="SMART" id="SM00276">
    <property type="entry name" value="GLECT"/>
    <property type="match status" value="2"/>
</dbReference>
<dbReference type="OrthoDB" id="6251307at2759"/>
<comment type="function">
    <text evidence="3">Binds galactose.</text>
</comment>
<organism evidence="7 8">
    <name type="scientific">Caenorhabditis auriculariae</name>
    <dbReference type="NCBI Taxonomy" id="2777116"/>
    <lineage>
        <taxon>Eukaryota</taxon>
        <taxon>Metazoa</taxon>
        <taxon>Ecdysozoa</taxon>
        <taxon>Nematoda</taxon>
        <taxon>Chromadorea</taxon>
        <taxon>Rhabditida</taxon>
        <taxon>Rhabditina</taxon>
        <taxon>Rhabditomorpha</taxon>
        <taxon>Rhabditoidea</taxon>
        <taxon>Rhabditidae</taxon>
        <taxon>Peloderinae</taxon>
        <taxon>Caenorhabditis</taxon>
    </lineage>
</organism>
<keyword evidence="8" id="KW-1185">Reference proteome</keyword>
<gene>
    <name evidence="7" type="ORF">CAUJ_LOCUS11498</name>
</gene>
<dbReference type="InterPro" id="IPR044156">
    <property type="entry name" value="Galectin-like"/>
</dbReference>
<dbReference type="Gene3D" id="2.60.120.200">
    <property type="match status" value="2"/>
</dbReference>
<evidence type="ECO:0000256" key="4">
    <source>
        <dbReference type="ARBA" id="ARBA00077435"/>
    </source>
</evidence>
<evidence type="ECO:0000256" key="5">
    <source>
        <dbReference type="SAM" id="MobiDB-lite"/>
    </source>
</evidence>
<evidence type="ECO:0000256" key="1">
    <source>
        <dbReference type="ARBA" id="ARBA00022734"/>
    </source>
</evidence>
<proteinExistence type="predicted"/>
<accession>A0A8S1HI00</accession>
<sequence>MADHVVTSHEESHHGILDTVKQAVSDAIDTAQEKVQPLVDKLTSDDHDHHKENGVHDELGTPLDHPDVTHTDVGHPDFLHSDATSFEADNHAHSDFAHTVDAAAAHFDDSADLPHTPDVPLDTVALAHAEAAPAVSEDASHAVSPVAEESFVAVSHSDLAAAPAEHEHDKNIASEHPDLFGTGHAEPEFHAEHVPVVELVSENHFDHKNKEPEVHIDHVSTLESAPVNPEADQFEHVSHGDVPHHLDEVVDQVIATNLSDAAVDLHDVEPAFDKVEVAADNAKIAMADFPAQDAHLEAFESKYPVPYRSKLTEPFEPGQTLIVKGKTGEDSVRVTINLHNSTADFSGNDVPLHISIRFDEGKIVFNTFSKGEWGKEERKSNPYKKGDDIDIRVRAHDSKFQIFVDQKEVKEYEHRVPLSSITHFSIDGDVLVTHVHWGGKYYPVPYESGLSGEGFSVGKSLYIFGTPEKKGKRFHINLLKKNGDIALHFNVRFDEKAVVRNSLIANAWGNEEREGKIPFEKATGFDLEIKNEDYAFQIFVDGERFASYAHRLTPRELNGIQIGGDVEITGIQLH</sequence>
<dbReference type="InterPro" id="IPR001079">
    <property type="entry name" value="Galectin_CRD"/>
</dbReference>
<dbReference type="CDD" id="cd00070">
    <property type="entry name" value="GLECT"/>
    <property type="match status" value="2"/>
</dbReference>
<evidence type="ECO:0000259" key="6">
    <source>
        <dbReference type="PROSITE" id="PS51304"/>
    </source>
</evidence>
<feature type="domain" description="Galectin" evidence="6">
    <location>
        <begin position="307"/>
        <end position="438"/>
    </location>
</feature>
<dbReference type="FunFam" id="2.60.120.200:FF:000145">
    <property type="entry name" value="Galectin"/>
    <property type="match status" value="1"/>
</dbReference>
<dbReference type="PANTHER" id="PTHR11346">
    <property type="entry name" value="GALECTIN"/>
    <property type="match status" value="1"/>
</dbReference>
<dbReference type="PROSITE" id="PS51304">
    <property type="entry name" value="GALECTIN"/>
    <property type="match status" value="2"/>
</dbReference>
<dbReference type="SUPFAM" id="SSF49899">
    <property type="entry name" value="Concanavalin A-like lectins/glucanases"/>
    <property type="match status" value="2"/>
</dbReference>
<dbReference type="FunFam" id="2.60.120.200:FF:000155">
    <property type="entry name" value="Galectin"/>
    <property type="match status" value="1"/>
</dbReference>
<reference evidence="7" key="1">
    <citation type="submission" date="2020-10" db="EMBL/GenBank/DDBJ databases">
        <authorList>
            <person name="Kikuchi T."/>
        </authorList>
    </citation>
    <scope>NUCLEOTIDE SEQUENCE</scope>
    <source>
        <strain evidence="7">NKZ352</strain>
    </source>
</reference>
<evidence type="ECO:0000256" key="3">
    <source>
        <dbReference type="ARBA" id="ARBA00057632"/>
    </source>
</evidence>
<dbReference type="EMBL" id="CAJGYM010000057">
    <property type="protein sequence ID" value="CAD6195579.1"/>
    <property type="molecule type" value="Genomic_DNA"/>
</dbReference>
<dbReference type="Pfam" id="PF00337">
    <property type="entry name" value="Gal-bind_lectin"/>
    <property type="match status" value="2"/>
</dbReference>
<name>A0A8S1HI00_9PELO</name>
<keyword evidence="1" id="KW-0430">Lectin</keyword>
<dbReference type="PANTHER" id="PTHR11346:SF93">
    <property type="entry name" value="GALECTIN DOMAIN-CONTAINING PROTEIN"/>
    <property type="match status" value="1"/>
</dbReference>